<comment type="caution">
    <text evidence="9">The sequence shown here is derived from an EMBL/GenBank/DDBJ whole genome shotgun (WGS) entry which is preliminary data.</text>
</comment>
<reference evidence="9 10" key="1">
    <citation type="submission" date="2018-05" db="EMBL/GenBank/DDBJ databases">
        <title>Draft genome of Methanospirillum stamsii Pt1.</title>
        <authorList>
            <person name="Dueholm M.S."/>
            <person name="Nielsen P.H."/>
            <person name="Bakmann L.F."/>
            <person name="Otzen D.E."/>
        </authorList>
    </citation>
    <scope>NUCLEOTIDE SEQUENCE [LARGE SCALE GENOMIC DNA]</scope>
    <source>
        <strain evidence="9 10">Pt1</strain>
    </source>
</reference>
<keyword evidence="7 8" id="KW-0066">ATP synthesis</keyword>
<evidence type="ECO:0000256" key="3">
    <source>
        <dbReference type="ARBA" id="ARBA00022475"/>
    </source>
</evidence>
<evidence type="ECO:0000256" key="1">
    <source>
        <dbReference type="ARBA" id="ARBA00005901"/>
    </source>
</evidence>
<dbReference type="Pfam" id="PF01991">
    <property type="entry name" value="vATP-synt_E"/>
    <property type="match status" value="1"/>
</dbReference>
<keyword evidence="5 8" id="KW-0406">Ion transport</keyword>
<dbReference type="InterPro" id="IPR002842">
    <property type="entry name" value="ATPase_V1_Esu"/>
</dbReference>
<evidence type="ECO:0000313" key="9">
    <source>
        <dbReference type="EMBL" id="PWR73319.1"/>
    </source>
</evidence>
<dbReference type="Gene3D" id="1.20.5.620">
    <property type="entry name" value="F1F0 ATP synthase subunit B, membrane domain"/>
    <property type="match status" value="1"/>
</dbReference>
<dbReference type="RefSeq" id="WP_109941106.1">
    <property type="nucleotide sequence ID" value="NZ_CP176366.1"/>
</dbReference>
<dbReference type="Proteomes" id="UP000245934">
    <property type="component" value="Unassembled WGS sequence"/>
</dbReference>
<comment type="similarity">
    <text evidence="1 8">Belongs to the V-ATPase E subunit family.</text>
</comment>
<keyword evidence="6 8" id="KW-0472">Membrane</keyword>
<dbReference type="OrthoDB" id="4691at2157"/>
<dbReference type="SUPFAM" id="SSF160527">
    <property type="entry name" value="V-type ATPase subunit E-like"/>
    <property type="match status" value="1"/>
</dbReference>
<evidence type="ECO:0000256" key="4">
    <source>
        <dbReference type="ARBA" id="ARBA00022781"/>
    </source>
</evidence>
<evidence type="ECO:0000256" key="6">
    <source>
        <dbReference type="ARBA" id="ARBA00023136"/>
    </source>
</evidence>
<evidence type="ECO:0000256" key="8">
    <source>
        <dbReference type="HAMAP-Rule" id="MF_00311"/>
    </source>
</evidence>
<dbReference type="HAMAP" id="MF_00311">
    <property type="entry name" value="ATP_synth_E_arch"/>
    <property type="match status" value="1"/>
</dbReference>
<evidence type="ECO:0000256" key="2">
    <source>
        <dbReference type="ARBA" id="ARBA00022448"/>
    </source>
</evidence>
<gene>
    <name evidence="8" type="primary">atpE</name>
    <name evidence="9" type="ORF">DLD82_10630</name>
</gene>
<comment type="subcellular location">
    <subcellularLocation>
        <location evidence="8">Cell membrane</location>
        <topology evidence="8">Peripheral membrane protein</topology>
    </subcellularLocation>
</comment>
<dbReference type="GO" id="GO:0042777">
    <property type="term" value="P:proton motive force-driven plasma membrane ATP synthesis"/>
    <property type="evidence" value="ECO:0007669"/>
    <property type="project" value="UniProtKB-UniRule"/>
</dbReference>
<comment type="subunit">
    <text evidence="8">Has multiple subunits with at least A(3), B(3), C, D, E, F, H, I and proteolipid K(x).</text>
</comment>
<dbReference type="GO" id="GO:0033178">
    <property type="term" value="C:proton-transporting two-sector ATPase complex, catalytic domain"/>
    <property type="evidence" value="ECO:0007669"/>
    <property type="project" value="InterPro"/>
</dbReference>
<dbReference type="GO" id="GO:0005886">
    <property type="term" value="C:plasma membrane"/>
    <property type="evidence" value="ECO:0007669"/>
    <property type="project" value="UniProtKB-SubCell"/>
</dbReference>
<accession>A0A2V2N0Q6</accession>
<dbReference type="EMBL" id="QGMZ01000019">
    <property type="protein sequence ID" value="PWR73319.1"/>
    <property type="molecule type" value="Genomic_DNA"/>
</dbReference>
<dbReference type="Gene3D" id="3.30.2320.30">
    <property type="entry name" value="ATP synthase, E subunit, C-terminal"/>
    <property type="match status" value="1"/>
</dbReference>
<name>A0A2V2N0Q6_9EURY</name>
<keyword evidence="10" id="KW-1185">Reference proteome</keyword>
<proteinExistence type="inferred from homology"/>
<evidence type="ECO:0000313" key="10">
    <source>
        <dbReference type="Proteomes" id="UP000245934"/>
    </source>
</evidence>
<sequence>MGLDAVIAEIKEKGRQEADTILQEGSARKDEIMNAASQEVGKIQQTVKDEVEKNLSHIISQEEAAAHLIVKRQVLNAQKDLMDQVYKQSLEKIISMPESFHEKAITSLLRKAKEEIPKGKVSCAARDEKILKNVLKESEFSAYKFGSVIETDGGIIVESDDGQLQVDYSYRTFLNQVWELGLKDASDALFA</sequence>
<dbReference type="InterPro" id="IPR038495">
    <property type="entry name" value="ATPase_E_C"/>
</dbReference>
<evidence type="ECO:0000256" key="5">
    <source>
        <dbReference type="ARBA" id="ARBA00023065"/>
    </source>
</evidence>
<dbReference type="GO" id="GO:0046961">
    <property type="term" value="F:proton-transporting ATPase activity, rotational mechanism"/>
    <property type="evidence" value="ECO:0007669"/>
    <property type="project" value="InterPro"/>
</dbReference>
<evidence type="ECO:0000256" key="7">
    <source>
        <dbReference type="ARBA" id="ARBA00023310"/>
    </source>
</evidence>
<keyword evidence="2 8" id="KW-0813">Transport</keyword>
<dbReference type="GeneID" id="97611330"/>
<protein>
    <recommendedName>
        <fullName evidence="8">A-type ATP synthase subunit E</fullName>
    </recommendedName>
</protein>
<comment type="function">
    <text evidence="8">Component of the A-type ATP synthase that produces ATP from ADP in the presence of a proton gradient across the membrane.</text>
</comment>
<keyword evidence="3 8" id="KW-1003">Cell membrane</keyword>
<dbReference type="AlphaFoldDB" id="A0A2V2N0Q6"/>
<dbReference type="GO" id="GO:0005524">
    <property type="term" value="F:ATP binding"/>
    <property type="evidence" value="ECO:0007669"/>
    <property type="project" value="UniProtKB-UniRule"/>
</dbReference>
<dbReference type="GO" id="GO:0046933">
    <property type="term" value="F:proton-transporting ATP synthase activity, rotational mechanism"/>
    <property type="evidence" value="ECO:0007669"/>
    <property type="project" value="UniProtKB-UniRule"/>
</dbReference>
<keyword evidence="4 8" id="KW-0375">Hydrogen ion transport</keyword>
<organism evidence="9 10">
    <name type="scientific">Methanospirillum stamsii</name>
    <dbReference type="NCBI Taxonomy" id="1277351"/>
    <lineage>
        <taxon>Archaea</taxon>
        <taxon>Methanobacteriati</taxon>
        <taxon>Methanobacteriota</taxon>
        <taxon>Stenosarchaea group</taxon>
        <taxon>Methanomicrobia</taxon>
        <taxon>Methanomicrobiales</taxon>
        <taxon>Methanospirillaceae</taxon>
        <taxon>Methanospirillum</taxon>
    </lineage>
</organism>